<accession>A0AAE1GT51</accession>
<name>A0AAE1GT51_9NEOP</name>
<gene>
    <name evidence="1" type="ORF">KUF71_018816</name>
</gene>
<protein>
    <submittedName>
        <fullName evidence="1">Proenkephalin-A</fullName>
    </submittedName>
</protein>
<sequence>MLPTHQAPGPFRRKIKSISSSVVAPTLPDPIPAIRCPFHGKTPGKIYFLTLVLSGAQVPSHSVTTTLTNCTGTSSLTTRCGAVSLLDMEVQGGSFHLGSLRIECSAHVWTLYHAAVHRDVGEEKPRLGASVLGSRDSAGKYPINHFRRVKRETQNVRMFRIRGAQKSLPLQIICRKYFDFEVPSQKKISGLAPQFDSSLALRVSLLPP</sequence>
<proteinExistence type="predicted"/>
<keyword evidence="2" id="KW-1185">Reference proteome</keyword>
<evidence type="ECO:0000313" key="1">
    <source>
        <dbReference type="EMBL" id="KAK3908323.1"/>
    </source>
</evidence>
<reference evidence="1" key="2">
    <citation type="journal article" date="2023" name="BMC Genomics">
        <title>Pest status, molecular evolution, and epigenetic factors derived from the genome assembly of Frankliniella fusca, a thysanopteran phytovirus vector.</title>
        <authorList>
            <person name="Catto M.A."/>
            <person name="Labadie P.E."/>
            <person name="Jacobson A.L."/>
            <person name="Kennedy G.G."/>
            <person name="Srinivasan R."/>
            <person name="Hunt B.G."/>
        </authorList>
    </citation>
    <scope>NUCLEOTIDE SEQUENCE</scope>
    <source>
        <strain evidence="1">PL_HMW_Pooled</strain>
    </source>
</reference>
<comment type="caution">
    <text evidence="1">The sequence shown here is derived from an EMBL/GenBank/DDBJ whole genome shotgun (WGS) entry which is preliminary data.</text>
</comment>
<dbReference type="EMBL" id="JAHWGI010000053">
    <property type="protein sequence ID" value="KAK3908323.1"/>
    <property type="molecule type" value="Genomic_DNA"/>
</dbReference>
<reference evidence="1" key="1">
    <citation type="submission" date="2021-07" db="EMBL/GenBank/DDBJ databases">
        <authorList>
            <person name="Catto M.A."/>
            <person name="Jacobson A."/>
            <person name="Kennedy G."/>
            <person name="Labadie P."/>
            <person name="Hunt B.G."/>
            <person name="Srinivasan R."/>
        </authorList>
    </citation>
    <scope>NUCLEOTIDE SEQUENCE</scope>
    <source>
        <strain evidence="1">PL_HMW_Pooled</strain>
        <tissue evidence="1">Head</tissue>
    </source>
</reference>
<dbReference type="AlphaFoldDB" id="A0AAE1GT51"/>
<dbReference type="Proteomes" id="UP001219518">
    <property type="component" value="Unassembled WGS sequence"/>
</dbReference>
<organism evidence="1 2">
    <name type="scientific">Frankliniella fusca</name>
    <dbReference type="NCBI Taxonomy" id="407009"/>
    <lineage>
        <taxon>Eukaryota</taxon>
        <taxon>Metazoa</taxon>
        <taxon>Ecdysozoa</taxon>
        <taxon>Arthropoda</taxon>
        <taxon>Hexapoda</taxon>
        <taxon>Insecta</taxon>
        <taxon>Pterygota</taxon>
        <taxon>Neoptera</taxon>
        <taxon>Paraneoptera</taxon>
        <taxon>Thysanoptera</taxon>
        <taxon>Terebrantia</taxon>
        <taxon>Thripoidea</taxon>
        <taxon>Thripidae</taxon>
        <taxon>Frankliniella</taxon>
    </lineage>
</organism>
<evidence type="ECO:0000313" key="2">
    <source>
        <dbReference type="Proteomes" id="UP001219518"/>
    </source>
</evidence>